<dbReference type="InterPro" id="IPR011335">
    <property type="entry name" value="Restrct_endonuc-II-like"/>
</dbReference>
<dbReference type="SUPFAM" id="SSF52980">
    <property type="entry name" value="Restriction endonuclease-like"/>
    <property type="match status" value="1"/>
</dbReference>
<dbReference type="EMBL" id="NTGA01000007">
    <property type="protein sequence ID" value="PAY24208.1"/>
    <property type="molecule type" value="Genomic_DNA"/>
</dbReference>
<keyword evidence="3" id="KW-1185">Reference proteome</keyword>
<dbReference type="Pfam" id="PF04480">
    <property type="entry name" value="DUF559"/>
    <property type="match status" value="1"/>
</dbReference>
<evidence type="ECO:0000313" key="3">
    <source>
        <dbReference type="Proteomes" id="UP000218810"/>
    </source>
</evidence>
<evidence type="ECO:0000259" key="1">
    <source>
        <dbReference type="Pfam" id="PF04480"/>
    </source>
</evidence>
<proteinExistence type="predicted"/>
<reference evidence="3" key="1">
    <citation type="submission" date="2017-09" db="EMBL/GenBank/DDBJ databases">
        <authorList>
            <person name="Zhang Y."/>
            <person name="Huang X."/>
            <person name="Liu J."/>
            <person name="Lu L."/>
            <person name="Peng K."/>
        </authorList>
    </citation>
    <scope>NUCLEOTIDE SEQUENCE [LARGE SCALE GENOMIC DNA]</scope>
    <source>
        <strain evidence="3">S-XJ-1</strain>
    </source>
</reference>
<dbReference type="Proteomes" id="UP000218810">
    <property type="component" value="Unassembled WGS sequence"/>
</dbReference>
<protein>
    <recommendedName>
        <fullName evidence="1">DUF559 domain-containing protein</fullName>
    </recommendedName>
</protein>
<comment type="caution">
    <text evidence="2">The sequence shown here is derived from an EMBL/GenBank/DDBJ whole genome shotgun (WGS) entry which is preliminary data.</text>
</comment>
<dbReference type="Gene3D" id="3.40.960.10">
    <property type="entry name" value="VSR Endonuclease"/>
    <property type="match status" value="1"/>
</dbReference>
<dbReference type="AlphaFoldDB" id="A0A2A2WSP2"/>
<name>A0A2A2WSP2_9ACTN</name>
<accession>A0A2A2WSP2</accession>
<dbReference type="OrthoDB" id="3173471at2"/>
<sequence length="293" mass="33360">MILGMTRHRPGPHHPVLSSARLSRELAALPRRRREREFLKIADELWLPVALPLTFETRSVAYSRLYPDGVLTGWSAAVLHGIDAPDDAVPELCVGPSGRTRSGLRLRRYRVPPSAVERKRGVAVTSRRWTAFDLARFTDHLGGVLAVEQFYRHGFSDRELRDVVGEQVGTWGVARARRVLADADRRSESPMETEARLFLRDAGFTGFIPQVEVWDDYRLDLADPVHKIAVEYDGPHHEHPAQQSKDRFRRNRLLAAGWIVIGLDHRIFRSQRDDVLQQVRAAYAQRSSRVVVA</sequence>
<feature type="domain" description="DUF559" evidence="1">
    <location>
        <begin position="181"/>
        <end position="281"/>
    </location>
</feature>
<evidence type="ECO:0000313" key="2">
    <source>
        <dbReference type="EMBL" id="PAY24208.1"/>
    </source>
</evidence>
<organism evidence="2 3">
    <name type="scientific">Dietzia natronolimnaea</name>
    <dbReference type="NCBI Taxonomy" id="161920"/>
    <lineage>
        <taxon>Bacteria</taxon>
        <taxon>Bacillati</taxon>
        <taxon>Actinomycetota</taxon>
        <taxon>Actinomycetes</taxon>
        <taxon>Mycobacteriales</taxon>
        <taxon>Dietziaceae</taxon>
        <taxon>Dietzia</taxon>
    </lineage>
</organism>
<gene>
    <name evidence="2" type="ORF">CEY15_04230</name>
</gene>
<dbReference type="InterPro" id="IPR007569">
    <property type="entry name" value="DUF559"/>
</dbReference>